<dbReference type="Proteomes" id="UP000286581">
    <property type="component" value="Unassembled WGS sequence"/>
</dbReference>
<proteinExistence type="predicted"/>
<evidence type="ECO:0000313" key="1">
    <source>
        <dbReference type="EMBL" id="RGW37605.1"/>
    </source>
</evidence>
<reference evidence="1 2" key="1">
    <citation type="submission" date="2018-08" db="EMBL/GenBank/DDBJ databases">
        <title>A genome reference for cultivated species of the human gut microbiota.</title>
        <authorList>
            <person name="Zou Y."/>
            <person name="Xue W."/>
            <person name="Luo G."/>
        </authorList>
    </citation>
    <scope>NUCLEOTIDE SEQUENCE [LARGE SCALE GENOMIC DNA]</scope>
    <source>
        <strain evidence="1 2">AF12-8</strain>
    </source>
</reference>
<comment type="caution">
    <text evidence="1">The sequence shown here is derived from an EMBL/GenBank/DDBJ whole genome shotgun (WGS) entry which is preliminary data.</text>
</comment>
<dbReference type="AlphaFoldDB" id="A0A413BD26"/>
<evidence type="ECO:0000313" key="2">
    <source>
        <dbReference type="Proteomes" id="UP000286581"/>
    </source>
</evidence>
<dbReference type="EMBL" id="QSAE01000061">
    <property type="protein sequence ID" value="RGW37605.1"/>
    <property type="molecule type" value="Genomic_DNA"/>
</dbReference>
<organism evidence="1 2">
    <name type="scientific">Agathobacter rectalis</name>
    <dbReference type="NCBI Taxonomy" id="39491"/>
    <lineage>
        <taxon>Bacteria</taxon>
        <taxon>Bacillati</taxon>
        <taxon>Bacillota</taxon>
        <taxon>Clostridia</taxon>
        <taxon>Lachnospirales</taxon>
        <taxon>Lachnospiraceae</taxon>
        <taxon>Agathobacter</taxon>
    </lineage>
</organism>
<sequence length="112" mass="12942">MICNGGKEIFFLCLLHYNDTCKLNQQFTGGERKVIKLNILNMKNFLDTVNACIGKVYMLCPNGKKQNINGEEKIQDSLWRQYFQNKNCLCLILEIPNPTDYMNIVSYYAGDC</sequence>
<protein>
    <submittedName>
        <fullName evidence="1">Uncharacterized protein</fullName>
    </submittedName>
</protein>
<gene>
    <name evidence="1" type="ORF">DWV78_13645</name>
</gene>
<accession>A0A413BD26</accession>
<name>A0A413BD26_9FIRM</name>